<proteinExistence type="predicted"/>
<dbReference type="Proteomes" id="UP000321337">
    <property type="component" value="Unassembled WGS sequence"/>
</dbReference>
<accession>A0A512LB94</accession>
<evidence type="ECO:0000313" key="2">
    <source>
        <dbReference type="Proteomes" id="UP000321337"/>
    </source>
</evidence>
<reference evidence="1 2" key="1">
    <citation type="submission" date="2019-07" db="EMBL/GenBank/DDBJ databases">
        <title>Whole genome shotgun sequence of Thiobacillus plumbophilus NBRC 107929.</title>
        <authorList>
            <person name="Hosoyama A."/>
            <person name="Uohara A."/>
            <person name="Ohji S."/>
            <person name="Ichikawa N."/>
        </authorList>
    </citation>
    <scope>NUCLEOTIDE SEQUENCE [LARGE SCALE GENOMIC DNA]</scope>
    <source>
        <strain evidence="1 2">NBRC 107929</strain>
    </source>
</reference>
<dbReference type="AlphaFoldDB" id="A0A512LB94"/>
<comment type="caution">
    <text evidence="1">The sequence shown here is derived from an EMBL/GenBank/DDBJ whole genome shotgun (WGS) entry which is preliminary data.</text>
</comment>
<dbReference type="EMBL" id="BKAD01000029">
    <property type="protein sequence ID" value="GEP31411.1"/>
    <property type="molecule type" value="Genomic_DNA"/>
</dbReference>
<name>A0A512LB94_9PROT</name>
<keyword evidence="2" id="KW-1185">Reference proteome</keyword>
<gene>
    <name evidence="1" type="ORF">TPL01_25490</name>
</gene>
<organism evidence="1 2">
    <name type="scientific">Sulfuriferula plumbiphila</name>
    <dbReference type="NCBI Taxonomy" id="171865"/>
    <lineage>
        <taxon>Bacteria</taxon>
        <taxon>Pseudomonadati</taxon>
        <taxon>Pseudomonadota</taxon>
        <taxon>Betaproteobacteria</taxon>
        <taxon>Nitrosomonadales</taxon>
        <taxon>Sulfuricellaceae</taxon>
        <taxon>Sulfuriferula</taxon>
    </lineage>
</organism>
<protein>
    <submittedName>
        <fullName evidence="1">Uncharacterized protein</fullName>
    </submittedName>
</protein>
<evidence type="ECO:0000313" key="1">
    <source>
        <dbReference type="EMBL" id="GEP31411.1"/>
    </source>
</evidence>
<sequence>MGIGAWIKTGRHNGCKSGCHAGILEADTSQRFGKAVMRGPVRVQNPAVADLPIGGAKSAVPEHADPFDTAPVTATI</sequence>